<dbReference type="Proteomes" id="UP000292957">
    <property type="component" value="Unassembled WGS sequence"/>
</dbReference>
<dbReference type="PANTHER" id="PTHR21310">
    <property type="entry name" value="AMINOGLYCOSIDE PHOSPHOTRANSFERASE-RELATED-RELATED"/>
    <property type="match status" value="1"/>
</dbReference>
<sequence>MMVIENTNGTPERKHSVDSLSDEELYRLIDSVRRDRAQLVGYMPSMDGSLYYPVWRIAPDAIVKLSEGPSEAYTMQLVRNNTSIPVPTVRRVLPHHKASGDYYWIIMDYIDGSTLFELWDTLTEERKRSIIDALAGYVRELRSIRLPNPPIPGPLHPDGIPVKCRGSFFSEDQAGPFGSYQEMADWFDRQRSRVRIYNHMGFGGVISCPKFDATHPLVLCHMDIHPRNILVDKNGTPWLIDWGVAGVYPPWFEYAAIAVSVEADYRLRKVPAWKDLAANAAAVAGDYSRYYDDYLFILFCYTNGINFDEKAQEMDFPDDYFEKLGITVE</sequence>
<dbReference type="InterPro" id="IPR002575">
    <property type="entry name" value="Aminoglycoside_PTrfase"/>
</dbReference>
<dbReference type="Gene3D" id="3.90.1200.10">
    <property type="match status" value="1"/>
</dbReference>
<reference evidence="2" key="1">
    <citation type="submission" date="2019-01" db="EMBL/GenBank/DDBJ databases">
        <title>Draft genome sequences of three monokaryotic isolates of the white-rot basidiomycete fungus Dichomitus squalens.</title>
        <authorList>
            <consortium name="DOE Joint Genome Institute"/>
            <person name="Lopez S.C."/>
            <person name="Andreopoulos B."/>
            <person name="Pangilinan J."/>
            <person name="Lipzen A."/>
            <person name="Riley R."/>
            <person name="Ahrendt S."/>
            <person name="Ng V."/>
            <person name="Barry K."/>
            <person name="Daum C."/>
            <person name="Grigoriev I.V."/>
            <person name="Hilden K.S."/>
            <person name="Makela M.R."/>
            <person name="de Vries R.P."/>
        </authorList>
    </citation>
    <scope>NUCLEOTIDE SEQUENCE [LARGE SCALE GENOMIC DNA]</scope>
    <source>
        <strain evidence="2">OM18370.1</strain>
    </source>
</reference>
<dbReference type="Pfam" id="PF01636">
    <property type="entry name" value="APH"/>
    <property type="match status" value="1"/>
</dbReference>
<proteinExistence type="predicted"/>
<keyword evidence="2" id="KW-0418">Kinase</keyword>
<gene>
    <name evidence="2" type="ORF">BD311DRAFT_701011</name>
</gene>
<dbReference type="CDD" id="cd05120">
    <property type="entry name" value="APH_ChoK_like"/>
    <property type="match status" value="1"/>
</dbReference>
<dbReference type="GO" id="GO:0016301">
    <property type="term" value="F:kinase activity"/>
    <property type="evidence" value="ECO:0007669"/>
    <property type="project" value="UniProtKB-KW"/>
</dbReference>
<name>A0A4Q9MG04_9APHY</name>
<feature type="domain" description="Aminoglycoside phosphotransferase" evidence="1">
    <location>
        <begin position="56"/>
        <end position="274"/>
    </location>
</feature>
<organism evidence="2">
    <name type="scientific">Dichomitus squalens</name>
    <dbReference type="NCBI Taxonomy" id="114155"/>
    <lineage>
        <taxon>Eukaryota</taxon>
        <taxon>Fungi</taxon>
        <taxon>Dikarya</taxon>
        <taxon>Basidiomycota</taxon>
        <taxon>Agaricomycotina</taxon>
        <taxon>Agaricomycetes</taxon>
        <taxon>Polyporales</taxon>
        <taxon>Polyporaceae</taxon>
        <taxon>Dichomitus</taxon>
    </lineage>
</organism>
<dbReference type="AlphaFoldDB" id="A0A4Q9MG04"/>
<protein>
    <submittedName>
        <fullName evidence="2">Kinase-like protein</fullName>
    </submittedName>
</protein>
<evidence type="ECO:0000313" key="2">
    <source>
        <dbReference type="EMBL" id="TBU25022.1"/>
    </source>
</evidence>
<dbReference type="InterPro" id="IPR051678">
    <property type="entry name" value="AGP_Transferase"/>
</dbReference>
<dbReference type="OrthoDB" id="4177236at2759"/>
<dbReference type="SUPFAM" id="SSF56112">
    <property type="entry name" value="Protein kinase-like (PK-like)"/>
    <property type="match status" value="1"/>
</dbReference>
<accession>A0A4Q9MG04</accession>
<evidence type="ECO:0000259" key="1">
    <source>
        <dbReference type="Pfam" id="PF01636"/>
    </source>
</evidence>
<keyword evidence="2" id="KW-0808">Transferase</keyword>
<dbReference type="InterPro" id="IPR011009">
    <property type="entry name" value="Kinase-like_dom_sf"/>
</dbReference>
<dbReference type="EMBL" id="ML143468">
    <property type="protein sequence ID" value="TBU25022.1"/>
    <property type="molecule type" value="Genomic_DNA"/>
</dbReference>
<dbReference type="PANTHER" id="PTHR21310:SF39">
    <property type="entry name" value="AMINOGLYCOSIDE PHOSPHOTRANSFERASE DOMAIN-CONTAINING PROTEIN"/>
    <property type="match status" value="1"/>
</dbReference>